<feature type="signal peptide" evidence="2">
    <location>
        <begin position="1"/>
        <end position="19"/>
    </location>
</feature>
<proteinExistence type="predicted"/>
<evidence type="ECO:0000313" key="3">
    <source>
        <dbReference type="EMBL" id="KZP13829.1"/>
    </source>
</evidence>
<organism evidence="3">
    <name type="scientific">Athelia psychrophila</name>
    <dbReference type="NCBI Taxonomy" id="1759441"/>
    <lineage>
        <taxon>Eukaryota</taxon>
        <taxon>Fungi</taxon>
        <taxon>Dikarya</taxon>
        <taxon>Basidiomycota</taxon>
        <taxon>Agaricomycotina</taxon>
        <taxon>Agaricomycetes</taxon>
        <taxon>Agaricomycetidae</taxon>
        <taxon>Atheliales</taxon>
        <taxon>Atheliaceae</taxon>
        <taxon>Athelia</taxon>
    </lineage>
</organism>
<dbReference type="EMBL" id="KV417627">
    <property type="protein sequence ID" value="KZP13829.1"/>
    <property type="molecule type" value="Genomic_DNA"/>
</dbReference>
<feature type="region of interest" description="Disordered" evidence="1">
    <location>
        <begin position="87"/>
        <end position="170"/>
    </location>
</feature>
<keyword evidence="2" id="KW-0732">Signal</keyword>
<feature type="compositionally biased region" description="Basic residues" evidence="1">
    <location>
        <begin position="149"/>
        <end position="158"/>
    </location>
</feature>
<evidence type="ECO:0000256" key="2">
    <source>
        <dbReference type="SAM" id="SignalP"/>
    </source>
</evidence>
<sequence>MLHSFTPTFTLALIFLVSATNSLPAVHQTRSTISGAASQHSDLASSSAHLSRAASGEPSRLSASRHFEHRNVLRDIASYSYVSIRHESKDTRRSEAAEFLSDQTGTPPNGSTVFASPASQNTTAPNTSITLVPRPTSISSAHHKEASRTKSKKVTAKAHRVEKEVSKQGN</sequence>
<evidence type="ECO:0000256" key="1">
    <source>
        <dbReference type="SAM" id="MobiDB-lite"/>
    </source>
</evidence>
<feature type="compositionally biased region" description="Polar residues" evidence="1">
    <location>
        <begin position="101"/>
        <end position="140"/>
    </location>
</feature>
<accession>A0A166CMY9</accession>
<name>A0A166CMY9_9AGAM</name>
<dbReference type="AlphaFoldDB" id="A0A166CMY9"/>
<feature type="compositionally biased region" description="Low complexity" evidence="1">
    <location>
        <begin position="37"/>
        <end position="55"/>
    </location>
</feature>
<feature type="region of interest" description="Disordered" evidence="1">
    <location>
        <begin position="37"/>
        <end position="62"/>
    </location>
</feature>
<reference evidence="3" key="1">
    <citation type="journal article" date="2016" name="Mol. Biol. Evol.">
        <title>Comparative Genomics of Early-Diverging Mushroom-Forming Fungi Provides Insights into the Origins of Lignocellulose Decay Capabilities.</title>
        <authorList>
            <person name="Nagy L.G."/>
            <person name="Riley R."/>
            <person name="Tritt A."/>
            <person name="Adam C."/>
            <person name="Daum C."/>
            <person name="Floudas D."/>
            <person name="Sun H."/>
            <person name="Yadav J.S."/>
            <person name="Pangilinan J."/>
            <person name="Larsson K.H."/>
            <person name="Matsuura K."/>
            <person name="Barry K."/>
            <person name="Labutti K."/>
            <person name="Kuo R."/>
            <person name="Ohm R.A."/>
            <person name="Bhattacharya S.S."/>
            <person name="Shirouzu T."/>
            <person name="Yoshinaga Y."/>
            <person name="Martin F.M."/>
            <person name="Grigoriev I.V."/>
            <person name="Hibbett D.S."/>
        </authorList>
    </citation>
    <scope>NUCLEOTIDE SEQUENCE [LARGE SCALE GENOMIC DNA]</scope>
    <source>
        <strain evidence="3">CBS 109695</strain>
    </source>
</reference>
<feature type="compositionally biased region" description="Basic and acidic residues" evidence="1">
    <location>
        <begin position="159"/>
        <end position="170"/>
    </location>
</feature>
<protein>
    <submittedName>
        <fullName evidence="3">Uncharacterized protein</fullName>
    </submittedName>
</protein>
<gene>
    <name evidence="3" type="ORF">FIBSPDRAFT_123309</name>
</gene>
<feature type="chain" id="PRO_5007871716" evidence="2">
    <location>
        <begin position="20"/>
        <end position="170"/>
    </location>
</feature>
<feature type="compositionally biased region" description="Basic and acidic residues" evidence="1">
    <location>
        <begin position="87"/>
        <end position="96"/>
    </location>
</feature>